<keyword evidence="1" id="KW-0812">Transmembrane</keyword>
<protein>
    <submittedName>
        <fullName evidence="3">Uncharacterized protein</fullName>
    </submittedName>
</protein>
<feature type="transmembrane region" description="Helical" evidence="1">
    <location>
        <begin position="12"/>
        <end position="31"/>
    </location>
</feature>
<accession>A0A0K0G584</accession>
<proteinExistence type="predicted"/>
<keyword evidence="2" id="KW-1185">Reference proteome</keyword>
<dbReference type="Proteomes" id="UP000035680">
    <property type="component" value="Unassembled WGS sequence"/>
</dbReference>
<reference evidence="3" key="2">
    <citation type="submission" date="2015-08" db="UniProtKB">
        <authorList>
            <consortium name="WormBaseParasite"/>
        </authorList>
    </citation>
    <scope>IDENTIFICATION</scope>
</reference>
<keyword evidence="1" id="KW-0472">Membrane</keyword>
<evidence type="ECO:0000313" key="2">
    <source>
        <dbReference type="Proteomes" id="UP000035680"/>
    </source>
</evidence>
<reference evidence="2" key="1">
    <citation type="submission" date="2014-07" db="EMBL/GenBank/DDBJ databases">
        <authorList>
            <person name="Martin A.A"/>
            <person name="De Silva N."/>
        </authorList>
    </citation>
    <scope>NUCLEOTIDE SEQUENCE</scope>
</reference>
<keyword evidence="1" id="KW-1133">Transmembrane helix</keyword>
<evidence type="ECO:0000313" key="3">
    <source>
        <dbReference type="WBParaSite" id="SVE_1989900.1"/>
    </source>
</evidence>
<organism evidence="2 3">
    <name type="scientific">Strongyloides venezuelensis</name>
    <name type="common">Threadworm</name>
    <dbReference type="NCBI Taxonomy" id="75913"/>
    <lineage>
        <taxon>Eukaryota</taxon>
        <taxon>Metazoa</taxon>
        <taxon>Ecdysozoa</taxon>
        <taxon>Nematoda</taxon>
        <taxon>Chromadorea</taxon>
        <taxon>Rhabditida</taxon>
        <taxon>Tylenchina</taxon>
        <taxon>Panagrolaimomorpha</taxon>
        <taxon>Strongyloidoidea</taxon>
        <taxon>Strongyloididae</taxon>
        <taxon>Strongyloides</taxon>
    </lineage>
</organism>
<dbReference type="WBParaSite" id="SVE_1989900.1">
    <property type="protein sequence ID" value="SVE_1989900.1"/>
    <property type="gene ID" value="SVE_1989900"/>
</dbReference>
<dbReference type="AlphaFoldDB" id="A0A0K0G584"/>
<name>A0A0K0G584_STRVS</name>
<evidence type="ECO:0000256" key="1">
    <source>
        <dbReference type="SAM" id="Phobius"/>
    </source>
</evidence>
<sequence length="143" mass="16868">MEFTRYNDYMAGSFYRVLIYISITLSTEIYWKEIINSNCFAIFLIFFIQFLSTISLYDDVIVSMISFSKKTKKEYLIQKCFMLIPWKISSGRLIIGSEAIIIDKNTTEVGEIYLLDRVTRYNIITTSIRILTLRMVFNADKQE</sequence>
<feature type="transmembrane region" description="Helical" evidence="1">
    <location>
        <begin position="38"/>
        <end position="57"/>
    </location>
</feature>